<sequence length="271" mass="29152">MARIFGVFLIGLLLATVPIIEAERFDSSVKDNSQWGGDTYINSWAVKIPGGPVTAEIAALRNGFSDIGLVAGFQDVYHFQLSGQCVSPDTPFMSSLSMDQFVEFAEQQVRSPRVTNYYAAPQDPDFKKQWNLRNTDGKNDLRVEQAWLQGLTGCGITVAVVDQGIDFRHPDLWPNFAPSASMVISDNGCTSTIEHGTRCAGIVGAAQDNKTCGVGVAYQCNIGSVALLEDGKSTTDMGVAVALLHAVDIVDVYSNSWGPSIVDIPSTLLVI</sequence>
<dbReference type="GO" id="GO:0000139">
    <property type="term" value="C:Golgi membrane"/>
    <property type="evidence" value="ECO:0007669"/>
    <property type="project" value="TreeGrafter"/>
</dbReference>
<dbReference type="PROSITE" id="PS51892">
    <property type="entry name" value="SUBTILASE"/>
    <property type="match status" value="1"/>
</dbReference>
<dbReference type="GO" id="GO:0016485">
    <property type="term" value="P:protein processing"/>
    <property type="evidence" value="ECO:0007669"/>
    <property type="project" value="TreeGrafter"/>
</dbReference>
<dbReference type="Gene3D" id="3.40.50.200">
    <property type="entry name" value="Peptidase S8/S53 domain"/>
    <property type="match status" value="1"/>
</dbReference>
<dbReference type="Pfam" id="PF16470">
    <property type="entry name" value="S8_pro-domain"/>
    <property type="match status" value="1"/>
</dbReference>
<dbReference type="InterPro" id="IPR038466">
    <property type="entry name" value="S8_pro-domain_sf"/>
</dbReference>
<dbReference type="InterPro" id="IPR022398">
    <property type="entry name" value="Peptidase_S8_His-AS"/>
</dbReference>
<dbReference type="Proteomes" id="UP001174909">
    <property type="component" value="Unassembled WGS sequence"/>
</dbReference>
<dbReference type="PANTHER" id="PTHR42884:SF14">
    <property type="entry name" value="NEUROENDOCRINE CONVERTASE 1"/>
    <property type="match status" value="1"/>
</dbReference>
<dbReference type="EMBL" id="CASHTH010002780">
    <property type="protein sequence ID" value="CAI8035198.1"/>
    <property type="molecule type" value="Genomic_DNA"/>
</dbReference>
<comment type="caution">
    <text evidence="8">The sequence shown here is derived from an EMBL/GenBank/DDBJ whole genome shotgun (WGS) entry which is preliminary data.</text>
</comment>
<accession>A0AA35WVC4</accession>
<dbReference type="PRINTS" id="PR00723">
    <property type="entry name" value="SUBTILISIN"/>
</dbReference>
<evidence type="ECO:0000256" key="3">
    <source>
        <dbReference type="ARBA" id="ARBA00022825"/>
    </source>
</evidence>
<keyword evidence="5" id="KW-0732">Signal</keyword>
<dbReference type="PROSITE" id="PS00137">
    <property type="entry name" value="SUBTILASE_HIS"/>
    <property type="match status" value="1"/>
</dbReference>
<dbReference type="InterPro" id="IPR015500">
    <property type="entry name" value="Peptidase_S8_subtilisin-rel"/>
</dbReference>
<feature type="domain" description="Peptidase S8/S53" evidence="6">
    <location>
        <begin position="154"/>
        <end position="259"/>
    </location>
</feature>
<feature type="domain" description="Peptidase S8 pro-domain" evidence="7">
    <location>
        <begin position="43"/>
        <end position="114"/>
    </location>
</feature>
<dbReference type="InterPro" id="IPR036852">
    <property type="entry name" value="Peptidase_S8/S53_dom_sf"/>
</dbReference>
<evidence type="ECO:0000259" key="7">
    <source>
        <dbReference type="Pfam" id="PF16470"/>
    </source>
</evidence>
<gene>
    <name evidence="8" type="ORF">GBAR_LOCUS19767</name>
</gene>
<dbReference type="SUPFAM" id="SSF54897">
    <property type="entry name" value="Protease propeptides/inhibitors"/>
    <property type="match status" value="1"/>
</dbReference>
<evidence type="ECO:0000256" key="2">
    <source>
        <dbReference type="ARBA" id="ARBA00022801"/>
    </source>
</evidence>
<comment type="caution">
    <text evidence="4">Lacks conserved residue(s) required for the propagation of feature annotation.</text>
</comment>
<organism evidence="8 9">
    <name type="scientific">Geodia barretti</name>
    <name type="common">Barrett's horny sponge</name>
    <dbReference type="NCBI Taxonomy" id="519541"/>
    <lineage>
        <taxon>Eukaryota</taxon>
        <taxon>Metazoa</taxon>
        <taxon>Porifera</taxon>
        <taxon>Demospongiae</taxon>
        <taxon>Heteroscleromorpha</taxon>
        <taxon>Tetractinellida</taxon>
        <taxon>Astrophorina</taxon>
        <taxon>Geodiidae</taxon>
        <taxon>Geodia</taxon>
    </lineage>
</organism>
<name>A0AA35WVC4_GEOBA</name>
<dbReference type="GO" id="GO:0004252">
    <property type="term" value="F:serine-type endopeptidase activity"/>
    <property type="evidence" value="ECO:0007669"/>
    <property type="project" value="InterPro"/>
</dbReference>
<keyword evidence="3" id="KW-0720">Serine protease</keyword>
<dbReference type="InterPro" id="IPR000209">
    <property type="entry name" value="Peptidase_S8/S53_dom"/>
</dbReference>
<reference evidence="8" key="1">
    <citation type="submission" date="2023-03" db="EMBL/GenBank/DDBJ databases">
        <authorList>
            <person name="Steffen K."/>
            <person name="Cardenas P."/>
        </authorList>
    </citation>
    <scope>NUCLEOTIDE SEQUENCE</scope>
</reference>
<dbReference type="AlphaFoldDB" id="A0AA35WVC4"/>
<feature type="chain" id="PRO_5041445044" evidence="5">
    <location>
        <begin position="23"/>
        <end position="271"/>
    </location>
</feature>
<dbReference type="InterPro" id="IPR032815">
    <property type="entry name" value="S8_pro-domain"/>
</dbReference>
<evidence type="ECO:0000256" key="5">
    <source>
        <dbReference type="SAM" id="SignalP"/>
    </source>
</evidence>
<evidence type="ECO:0000313" key="9">
    <source>
        <dbReference type="Proteomes" id="UP001174909"/>
    </source>
</evidence>
<comment type="similarity">
    <text evidence="4">Belongs to the peptidase S8 family.</text>
</comment>
<keyword evidence="1" id="KW-0645">Protease</keyword>
<dbReference type="SUPFAM" id="SSF52743">
    <property type="entry name" value="Subtilisin-like"/>
    <property type="match status" value="1"/>
</dbReference>
<dbReference type="Gene3D" id="3.30.70.850">
    <property type="entry name" value="Peptidase S8, pro-domain"/>
    <property type="match status" value="1"/>
</dbReference>
<dbReference type="Pfam" id="PF00082">
    <property type="entry name" value="Peptidase_S8"/>
    <property type="match status" value="1"/>
</dbReference>
<evidence type="ECO:0000259" key="6">
    <source>
        <dbReference type="Pfam" id="PF00082"/>
    </source>
</evidence>
<dbReference type="GO" id="GO:0005802">
    <property type="term" value="C:trans-Golgi network"/>
    <property type="evidence" value="ECO:0007669"/>
    <property type="project" value="TreeGrafter"/>
</dbReference>
<dbReference type="PANTHER" id="PTHR42884">
    <property type="entry name" value="PROPROTEIN CONVERTASE SUBTILISIN/KEXIN-RELATED"/>
    <property type="match status" value="1"/>
</dbReference>
<feature type="signal peptide" evidence="5">
    <location>
        <begin position="1"/>
        <end position="22"/>
    </location>
</feature>
<evidence type="ECO:0000256" key="4">
    <source>
        <dbReference type="PROSITE-ProRule" id="PRU01240"/>
    </source>
</evidence>
<keyword evidence="2" id="KW-0378">Hydrolase</keyword>
<evidence type="ECO:0000313" key="8">
    <source>
        <dbReference type="EMBL" id="CAI8035198.1"/>
    </source>
</evidence>
<protein>
    <submittedName>
        <fullName evidence="8">Furin</fullName>
    </submittedName>
</protein>
<proteinExistence type="inferred from homology"/>
<keyword evidence="9" id="KW-1185">Reference proteome</keyword>
<evidence type="ECO:0000256" key="1">
    <source>
        <dbReference type="ARBA" id="ARBA00022670"/>
    </source>
</evidence>